<accession>A0ABS8N0T9</accession>
<keyword evidence="6" id="KW-1185">Reference proteome</keyword>
<dbReference type="PANTHER" id="PTHR43191:SF2">
    <property type="entry name" value="RRNA METHYLTRANSFERASE 3, MITOCHONDRIAL"/>
    <property type="match status" value="1"/>
</dbReference>
<dbReference type="SUPFAM" id="SSF75217">
    <property type="entry name" value="alpha/beta knot"/>
    <property type="match status" value="1"/>
</dbReference>
<dbReference type="InterPro" id="IPR029026">
    <property type="entry name" value="tRNA_m1G_MTases_N"/>
</dbReference>
<dbReference type="InterPro" id="IPR001537">
    <property type="entry name" value="SpoU_MeTrfase"/>
</dbReference>
<comment type="caution">
    <text evidence="5">The sequence shown here is derived from an EMBL/GenBank/DDBJ whole genome shotgun (WGS) entry which is preliminary data.</text>
</comment>
<evidence type="ECO:0000313" key="6">
    <source>
        <dbReference type="Proteomes" id="UP001165422"/>
    </source>
</evidence>
<dbReference type="InterPro" id="IPR029028">
    <property type="entry name" value="Alpha/beta_knot_MTases"/>
</dbReference>
<dbReference type="EMBL" id="JAJJPB010000001">
    <property type="protein sequence ID" value="MCC9293281.1"/>
    <property type="molecule type" value="Genomic_DNA"/>
</dbReference>
<proteinExistence type="inferred from homology"/>
<reference evidence="5" key="1">
    <citation type="submission" date="2021-11" db="EMBL/GenBank/DDBJ databases">
        <authorList>
            <person name="Qingchun L."/>
            <person name="Dong Z."/>
            <person name="Zongwei Q."/>
            <person name="Jia Z."/>
            <person name="Duotao L."/>
        </authorList>
    </citation>
    <scope>NUCLEOTIDE SEQUENCE</scope>
    <source>
        <strain evidence="5">WLY-B-L2</strain>
    </source>
</reference>
<dbReference type="SUPFAM" id="SSF55315">
    <property type="entry name" value="L30e-like"/>
    <property type="match status" value="1"/>
</dbReference>
<dbReference type="RefSeq" id="WP_150356207.1">
    <property type="nucleotide sequence ID" value="NZ_JAJJPB010000001.1"/>
</dbReference>
<dbReference type="SMART" id="SM00967">
    <property type="entry name" value="SpoU_sub_bind"/>
    <property type="match status" value="1"/>
</dbReference>
<dbReference type="GO" id="GO:0008168">
    <property type="term" value="F:methyltransferase activity"/>
    <property type="evidence" value="ECO:0007669"/>
    <property type="project" value="UniProtKB-KW"/>
</dbReference>
<gene>
    <name evidence="5" type="ORF">LN736_00110</name>
</gene>
<evidence type="ECO:0000259" key="4">
    <source>
        <dbReference type="SMART" id="SM00967"/>
    </source>
</evidence>
<dbReference type="InterPro" id="IPR051259">
    <property type="entry name" value="rRNA_Methyltransferase"/>
</dbReference>
<feature type="domain" description="RNA 2-O ribose methyltransferase substrate binding" evidence="4">
    <location>
        <begin position="31"/>
        <end position="106"/>
    </location>
</feature>
<keyword evidence="3" id="KW-0808">Transferase</keyword>
<evidence type="ECO:0000256" key="1">
    <source>
        <dbReference type="ARBA" id="ARBA00007228"/>
    </source>
</evidence>
<dbReference type="Pfam" id="PF00588">
    <property type="entry name" value="SpoU_methylase"/>
    <property type="match status" value="1"/>
</dbReference>
<dbReference type="CDD" id="cd18095">
    <property type="entry name" value="SpoU-like_rRNA-MTase"/>
    <property type="match status" value="1"/>
</dbReference>
<evidence type="ECO:0000256" key="3">
    <source>
        <dbReference type="ARBA" id="ARBA00022679"/>
    </source>
</evidence>
<organism evidence="5 6">
    <name type="scientific">Clostridium aromativorans</name>
    <dbReference type="NCBI Taxonomy" id="2836848"/>
    <lineage>
        <taxon>Bacteria</taxon>
        <taxon>Bacillati</taxon>
        <taxon>Bacillota</taxon>
        <taxon>Clostridia</taxon>
        <taxon>Eubacteriales</taxon>
        <taxon>Clostridiaceae</taxon>
        <taxon>Clostridium</taxon>
    </lineage>
</organism>
<evidence type="ECO:0000313" key="5">
    <source>
        <dbReference type="EMBL" id="MCC9293281.1"/>
    </source>
</evidence>
<evidence type="ECO:0000256" key="2">
    <source>
        <dbReference type="ARBA" id="ARBA00022603"/>
    </source>
</evidence>
<dbReference type="Proteomes" id="UP001165422">
    <property type="component" value="Unassembled WGS sequence"/>
</dbReference>
<comment type="similarity">
    <text evidence="1">Belongs to the class IV-like SAM-binding methyltransferase superfamily. RNA methyltransferase TrmH family.</text>
</comment>
<keyword evidence="2 5" id="KW-0489">Methyltransferase</keyword>
<dbReference type="GO" id="GO:0032259">
    <property type="term" value="P:methylation"/>
    <property type="evidence" value="ECO:0007669"/>
    <property type="project" value="UniProtKB-KW"/>
</dbReference>
<dbReference type="InterPro" id="IPR029064">
    <property type="entry name" value="Ribosomal_eL30-like_sf"/>
</dbReference>
<dbReference type="InterPro" id="IPR053888">
    <property type="entry name" value="MRM3-like_sub_bind"/>
</dbReference>
<protein>
    <submittedName>
        <fullName evidence="5">RNA methyltransferase</fullName>
    </submittedName>
</protein>
<dbReference type="Gene3D" id="3.30.1330.30">
    <property type="match status" value="1"/>
</dbReference>
<dbReference type="Pfam" id="PF22435">
    <property type="entry name" value="MRM3-like_sub_bind"/>
    <property type="match status" value="1"/>
</dbReference>
<sequence>MDIIRSKDNLQIKQARKLKEKKYRVENGKFLIEGLRFVMEAVNSDFAITDIFLTCDFYDIWERNLMKEKIKNMPSVYIVTDEVLKSISTTENPQGIVAVVKNTKLRYKKDMEGFYVLADRIQDPGNMGTIIRSSYAAGALGVILTKGTVDVYNEKTLRSTMGSIFHVPVIQDEQLDKIKVLKENGFKLIASLLDAETNFYDVSLNRKIIFAVGNEANGLSEDIEQIADIKARIPMPGGAESLNAAVSASIMMFELVRQNLKN</sequence>
<dbReference type="InterPro" id="IPR013123">
    <property type="entry name" value="SpoU_subst-bd"/>
</dbReference>
<dbReference type="PANTHER" id="PTHR43191">
    <property type="entry name" value="RRNA METHYLTRANSFERASE 3"/>
    <property type="match status" value="1"/>
</dbReference>
<dbReference type="Gene3D" id="3.40.1280.10">
    <property type="match status" value="1"/>
</dbReference>
<name>A0ABS8N0T9_9CLOT</name>